<dbReference type="Proteomes" id="UP000269396">
    <property type="component" value="Unassembled WGS sequence"/>
</dbReference>
<dbReference type="AlphaFoldDB" id="A0A183PCC9"/>
<evidence type="ECO:0000313" key="2">
    <source>
        <dbReference type="Proteomes" id="UP000269396"/>
    </source>
</evidence>
<proteinExistence type="predicted"/>
<sequence>MIFDIFYHPNVHITFILLNYRESFPGFYGFDLYRPLCGDTYEASETKPSTAFFDAFLDYTGFLNESFKLLYSLVIRSIFAVEVC</sequence>
<evidence type="ECO:0000313" key="1">
    <source>
        <dbReference type="EMBL" id="VDP59865.1"/>
    </source>
</evidence>
<dbReference type="EMBL" id="UZAL01032028">
    <property type="protein sequence ID" value="VDP59865.1"/>
    <property type="molecule type" value="Genomic_DNA"/>
</dbReference>
<reference evidence="1 2" key="1">
    <citation type="submission" date="2018-11" db="EMBL/GenBank/DDBJ databases">
        <authorList>
            <consortium name="Pathogen Informatics"/>
        </authorList>
    </citation>
    <scope>NUCLEOTIDE SEQUENCE [LARGE SCALE GENOMIC DNA]</scope>
    <source>
        <strain>Denwood</strain>
        <strain evidence="2">Zambia</strain>
    </source>
</reference>
<keyword evidence="2" id="KW-1185">Reference proteome</keyword>
<dbReference type="STRING" id="31246.A0A183PCC9"/>
<name>A0A183PCC9_9TREM</name>
<organism evidence="1 2">
    <name type="scientific">Schistosoma mattheei</name>
    <dbReference type="NCBI Taxonomy" id="31246"/>
    <lineage>
        <taxon>Eukaryota</taxon>
        <taxon>Metazoa</taxon>
        <taxon>Spiralia</taxon>
        <taxon>Lophotrochozoa</taxon>
        <taxon>Platyhelminthes</taxon>
        <taxon>Trematoda</taxon>
        <taxon>Digenea</taxon>
        <taxon>Strigeidida</taxon>
        <taxon>Schistosomatoidea</taxon>
        <taxon>Schistosomatidae</taxon>
        <taxon>Schistosoma</taxon>
    </lineage>
</organism>
<accession>A0A183PCC9</accession>
<gene>
    <name evidence="1" type="ORF">SMTD_LOCUS12015</name>
</gene>
<protein>
    <submittedName>
        <fullName evidence="1">Uncharacterized protein</fullName>
    </submittedName>
</protein>